<reference evidence="2 3" key="1">
    <citation type="submission" date="2014-04" db="EMBL/GenBank/DDBJ databases">
        <authorList>
            <consortium name="DOE Joint Genome Institute"/>
            <person name="Kuo A."/>
            <person name="Kohler A."/>
            <person name="Nagy L.G."/>
            <person name="Floudas D."/>
            <person name="Copeland A."/>
            <person name="Barry K.W."/>
            <person name="Cichocki N."/>
            <person name="Veneault-Fourrey C."/>
            <person name="LaButti K."/>
            <person name="Lindquist E.A."/>
            <person name="Lipzen A."/>
            <person name="Lundell T."/>
            <person name="Morin E."/>
            <person name="Murat C."/>
            <person name="Sun H."/>
            <person name="Tunlid A."/>
            <person name="Henrissat B."/>
            <person name="Grigoriev I.V."/>
            <person name="Hibbett D.S."/>
            <person name="Martin F."/>
            <person name="Nordberg H.P."/>
            <person name="Cantor M.N."/>
            <person name="Hua S.X."/>
        </authorList>
    </citation>
    <scope>NUCLEOTIDE SEQUENCE [LARGE SCALE GENOMIC DNA]</scope>
    <source>
        <strain evidence="2 3">LaAM-08-1</strain>
    </source>
</reference>
<feature type="region of interest" description="Disordered" evidence="1">
    <location>
        <begin position="1"/>
        <end position="100"/>
    </location>
</feature>
<feature type="compositionally biased region" description="Basic and acidic residues" evidence="1">
    <location>
        <begin position="47"/>
        <end position="56"/>
    </location>
</feature>
<evidence type="ECO:0000256" key="1">
    <source>
        <dbReference type="SAM" id="MobiDB-lite"/>
    </source>
</evidence>
<gene>
    <name evidence="2" type="ORF">K443DRAFT_123572</name>
</gene>
<accession>A0A0C9XRQ1</accession>
<protein>
    <submittedName>
        <fullName evidence="2">Uncharacterized protein</fullName>
    </submittedName>
</protein>
<reference evidence="3" key="2">
    <citation type="submission" date="2015-01" db="EMBL/GenBank/DDBJ databases">
        <title>Evolutionary Origins and Diversification of the Mycorrhizal Mutualists.</title>
        <authorList>
            <consortium name="DOE Joint Genome Institute"/>
            <consortium name="Mycorrhizal Genomics Consortium"/>
            <person name="Kohler A."/>
            <person name="Kuo A."/>
            <person name="Nagy L.G."/>
            <person name="Floudas D."/>
            <person name="Copeland A."/>
            <person name="Barry K.W."/>
            <person name="Cichocki N."/>
            <person name="Veneault-Fourrey C."/>
            <person name="LaButti K."/>
            <person name="Lindquist E.A."/>
            <person name="Lipzen A."/>
            <person name="Lundell T."/>
            <person name="Morin E."/>
            <person name="Murat C."/>
            <person name="Riley R."/>
            <person name="Ohm R."/>
            <person name="Sun H."/>
            <person name="Tunlid A."/>
            <person name="Henrissat B."/>
            <person name="Grigoriev I.V."/>
            <person name="Hibbett D.S."/>
            <person name="Martin F."/>
        </authorList>
    </citation>
    <scope>NUCLEOTIDE SEQUENCE [LARGE SCALE GENOMIC DNA]</scope>
    <source>
        <strain evidence="3">LaAM-08-1</strain>
    </source>
</reference>
<dbReference type="Proteomes" id="UP000054477">
    <property type="component" value="Unassembled WGS sequence"/>
</dbReference>
<dbReference type="HOGENOM" id="CLU_2306573_0_0_1"/>
<feature type="compositionally biased region" description="Basic and acidic residues" evidence="1">
    <location>
        <begin position="71"/>
        <end position="100"/>
    </location>
</feature>
<sequence length="100" mass="11114">MLTGGVTYDGSFAREHQPLKSIGKKKSTQGRAASNLAYRTVAALNGDESRRWERRGGRSMGTEQKEEEGEAAERRAREEGRDREEEGLDKETEGEREAGA</sequence>
<dbReference type="EMBL" id="KN838665">
    <property type="protein sequence ID" value="KIJ98617.1"/>
    <property type="molecule type" value="Genomic_DNA"/>
</dbReference>
<keyword evidence="3" id="KW-1185">Reference proteome</keyword>
<evidence type="ECO:0000313" key="3">
    <source>
        <dbReference type="Proteomes" id="UP000054477"/>
    </source>
</evidence>
<organism evidence="2 3">
    <name type="scientific">Laccaria amethystina LaAM-08-1</name>
    <dbReference type="NCBI Taxonomy" id="1095629"/>
    <lineage>
        <taxon>Eukaryota</taxon>
        <taxon>Fungi</taxon>
        <taxon>Dikarya</taxon>
        <taxon>Basidiomycota</taxon>
        <taxon>Agaricomycotina</taxon>
        <taxon>Agaricomycetes</taxon>
        <taxon>Agaricomycetidae</taxon>
        <taxon>Agaricales</taxon>
        <taxon>Agaricineae</taxon>
        <taxon>Hydnangiaceae</taxon>
        <taxon>Laccaria</taxon>
    </lineage>
</organism>
<evidence type="ECO:0000313" key="2">
    <source>
        <dbReference type="EMBL" id="KIJ98617.1"/>
    </source>
</evidence>
<name>A0A0C9XRQ1_9AGAR</name>
<dbReference type="AlphaFoldDB" id="A0A0C9XRQ1"/>
<proteinExistence type="predicted"/>